<accession>A0A6A4X5M5</accession>
<evidence type="ECO:0000313" key="7">
    <source>
        <dbReference type="Proteomes" id="UP000440578"/>
    </source>
</evidence>
<evidence type="ECO:0000313" key="6">
    <source>
        <dbReference type="EMBL" id="KAF0314577.1"/>
    </source>
</evidence>
<dbReference type="EC" id="1.4.3.4" evidence="3"/>
<dbReference type="OrthoDB" id="5046242at2759"/>
<evidence type="ECO:0000259" key="5">
    <source>
        <dbReference type="Pfam" id="PF01593"/>
    </source>
</evidence>
<evidence type="ECO:0000256" key="1">
    <source>
        <dbReference type="ARBA" id="ARBA00004362"/>
    </source>
</evidence>
<dbReference type="Pfam" id="PF01593">
    <property type="entry name" value="Amino_oxidase"/>
    <property type="match status" value="2"/>
</dbReference>
<dbReference type="PANTHER" id="PTHR43563">
    <property type="entry name" value="AMINE OXIDASE"/>
    <property type="match status" value="1"/>
</dbReference>
<keyword evidence="7" id="KW-1185">Reference proteome</keyword>
<comment type="caution">
    <text evidence="6">The sequence shown here is derived from an EMBL/GenBank/DDBJ whole genome shotgun (WGS) entry which is preliminary data.</text>
</comment>
<sequence length="321" mass="34239">MVDRLAKKCSPLSPCSDRTIRDLDGVSVEAFARQNISNMAALEAIIAACRVILGCDASRVSVVHFLAYTHAAGGLNALLEATPGTAQEFKVKGGTQQISELLADRIGRHRIYLGHPVTEISQGNDDVTVSTGDGIIFHCKYVISGVPPNQLARVNFTPPLSPVRRELISNMPMGHLIKFVVTFEEAFWRAAGMSGEVVSNGGPSTVPGCTHGPLCIVYDATSDKGSPALVGFIAGSTSVEWEGRTVWAEEPFTGGCPVCYTTPGLMHTFPALKEKHGRVFFCGTELASRWCGFMSGAVQTGRQVALEVLHVLQPGVTLTPA</sequence>
<reference evidence="6 7" key="1">
    <citation type="submission" date="2019-07" db="EMBL/GenBank/DDBJ databases">
        <title>Draft genome assembly of a fouling barnacle, Amphibalanus amphitrite (Darwin, 1854): The first reference genome for Thecostraca.</title>
        <authorList>
            <person name="Kim W."/>
        </authorList>
    </citation>
    <scope>NUCLEOTIDE SEQUENCE [LARGE SCALE GENOMIC DNA]</scope>
    <source>
        <strain evidence="6">SNU_AA5</strain>
        <tissue evidence="6">Soma without cirri and trophi</tissue>
    </source>
</reference>
<proteinExistence type="inferred from homology"/>
<dbReference type="AlphaFoldDB" id="A0A6A4X5M5"/>
<dbReference type="SUPFAM" id="SSF54373">
    <property type="entry name" value="FAD-linked reductases, C-terminal domain"/>
    <property type="match status" value="1"/>
</dbReference>
<dbReference type="InterPro" id="IPR002937">
    <property type="entry name" value="Amino_oxidase"/>
</dbReference>
<protein>
    <recommendedName>
        <fullName evidence="3">monoamine oxidase</fullName>
        <ecNumber evidence="3">1.4.3.4</ecNumber>
    </recommendedName>
</protein>
<comment type="catalytic activity">
    <reaction evidence="4">
        <text>a secondary aliphatic amine + O2 + H2O = a primary amine + an aldehyde + H2O2</text>
        <dbReference type="Rhea" id="RHEA:26414"/>
        <dbReference type="ChEBI" id="CHEBI:15377"/>
        <dbReference type="ChEBI" id="CHEBI:15379"/>
        <dbReference type="ChEBI" id="CHEBI:16240"/>
        <dbReference type="ChEBI" id="CHEBI:17478"/>
        <dbReference type="ChEBI" id="CHEBI:58855"/>
        <dbReference type="ChEBI" id="CHEBI:65296"/>
        <dbReference type="EC" id="1.4.3.4"/>
    </reaction>
</comment>
<dbReference type="Proteomes" id="UP000440578">
    <property type="component" value="Unassembled WGS sequence"/>
</dbReference>
<organism evidence="6 7">
    <name type="scientific">Amphibalanus amphitrite</name>
    <name type="common">Striped barnacle</name>
    <name type="synonym">Balanus amphitrite</name>
    <dbReference type="NCBI Taxonomy" id="1232801"/>
    <lineage>
        <taxon>Eukaryota</taxon>
        <taxon>Metazoa</taxon>
        <taxon>Ecdysozoa</taxon>
        <taxon>Arthropoda</taxon>
        <taxon>Crustacea</taxon>
        <taxon>Multicrustacea</taxon>
        <taxon>Cirripedia</taxon>
        <taxon>Thoracica</taxon>
        <taxon>Thoracicalcarea</taxon>
        <taxon>Balanomorpha</taxon>
        <taxon>Balanoidea</taxon>
        <taxon>Balanidae</taxon>
        <taxon>Amphibalaninae</taxon>
        <taxon>Amphibalanus</taxon>
    </lineage>
</organism>
<dbReference type="EMBL" id="VIIS01000012">
    <property type="protein sequence ID" value="KAF0314577.1"/>
    <property type="molecule type" value="Genomic_DNA"/>
</dbReference>
<evidence type="ECO:0000256" key="4">
    <source>
        <dbReference type="ARBA" id="ARBA00048448"/>
    </source>
</evidence>
<comment type="similarity">
    <text evidence="2">Belongs to the flavin monoamine oxidase family.</text>
</comment>
<evidence type="ECO:0000256" key="2">
    <source>
        <dbReference type="ARBA" id="ARBA00005995"/>
    </source>
</evidence>
<gene>
    <name evidence="6" type="primary">maoA</name>
    <name evidence="6" type="ORF">FJT64_015018</name>
</gene>
<dbReference type="PANTHER" id="PTHR43563:SF14">
    <property type="entry name" value="AMINE OXIDASE"/>
    <property type="match status" value="1"/>
</dbReference>
<feature type="domain" description="Amine oxidase" evidence="5">
    <location>
        <begin position="27"/>
        <end position="243"/>
    </location>
</feature>
<feature type="domain" description="Amine oxidase" evidence="5">
    <location>
        <begin position="244"/>
        <end position="309"/>
    </location>
</feature>
<dbReference type="GO" id="GO:0005741">
    <property type="term" value="C:mitochondrial outer membrane"/>
    <property type="evidence" value="ECO:0007669"/>
    <property type="project" value="UniProtKB-SubCell"/>
</dbReference>
<dbReference type="Gene3D" id="3.50.50.60">
    <property type="entry name" value="FAD/NAD(P)-binding domain"/>
    <property type="match status" value="1"/>
</dbReference>
<dbReference type="SUPFAM" id="SSF51905">
    <property type="entry name" value="FAD/NAD(P)-binding domain"/>
    <property type="match status" value="1"/>
</dbReference>
<evidence type="ECO:0000256" key="3">
    <source>
        <dbReference type="ARBA" id="ARBA00012804"/>
    </source>
</evidence>
<name>A0A6A4X5M5_AMPAM</name>
<dbReference type="InterPro" id="IPR036188">
    <property type="entry name" value="FAD/NAD-bd_sf"/>
</dbReference>
<dbReference type="GO" id="GO:0097621">
    <property type="term" value="F:monoamine oxidase activity"/>
    <property type="evidence" value="ECO:0007669"/>
    <property type="project" value="UniProtKB-EC"/>
</dbReference>
<dbReference type="InterPro" id="IPR050703">
    <property type="entry name" value="Flavin_MAO"/>
</dbReference>
<comment type="subcellular location">
    <subcellularLocation>
        <location evidence="1">Mitochondrion outer membrane</location>
        <topology evidence="1">Single-pass type IV membrane protein</topology>
        <orientation evidence="1">Cytoplasmic side</orientation>
    </subcellularLocation>
</comment>